<dbReference type="InterPro" id="IPR001753">
    <property type="entry name" value="Enoyl-CoA_hydra/iso"/>
</dbReference>
<evidence type="ECO:0000313" key="2">
    <source>
        <dbReference type="EMBL" id="NMN95894.1"/>
    </source>
</evidence>
<dbReference type="GO" id="GO:0004300">
    <property type="term" value="F:enoyl-CoA hydratase activity"/>
    <property type="evidence" value="ECO:0007669"/>
    <property type="project" value="UniProtKB-EC"/>
</dbReference>
<sequence length="286" mass="30460">MEYRTITCDVAEGIATIALNRPDHRNGFTVTMADELAAALTAVDTDDDVRVVVLTGNGDHFCVGMDMTGGSIPEDDPSVPGWVEPATRVARPMYQLTKPVIAAVHGAAVGVGATMLLPADFRLAAEDARFGFVFSRRGLFPEGGSLWFLPRIVGLAKAKEWMVSGRVFDAHEALAAGLVSAVYSPDDLFDRTYELARDIVRSTAPVSVAVIRRALVEVAAAPSPETAFALDGQLVAHASTSSDLAEGVASFIDKRPPRFPGRVSTDLPGFLPWLQASPRGDCYGLS</sequence>
<protein>
    <submittedName>
        <fullName evidence="2">Enoyl-CoA hydratase</fullName>
        <ecNumber evidence="2">4.2.1.17</ecNumber>
    </submittedName>
</protein>
<comment type="similarity">
    <text evidence="1">Belongs to the enoyl-CoA hydratase/isomerase family.</text>
</comment>
<dbReference type="AlphaFoldDB" id="A0A848KFI6"/>
<proteinExistence type="inferred from homology"/>
<dbReference type="RefSeq" id="WP_169587297.1">
    <property type="nucleotide sequence ID" value="NZ_VCQU01000004.1"/>
</dbReference>
<dbReference type="PANTHER" id="PTHR43684">
    <property type="match status" value="1"/>
</dbReference>
<dbReference type="InterPro" id="IPR029045">
    <property type="entry name" value="ClpP/crotonase-like_dom_sf"/>
</dbReference>
<reference evidence="2 3" key="2">
    <citation type="submission" date="2020-06" db="EMBL/GenBank/DDBJ databases">
        <title>Antribacter stalactiti gen. nov., sp. nov., a new member of the family Nacardiaceae isolated from a cave.</title>
        <authorList>
            <person name="Kim I.S."/>
        </authorList>
    </citation>
    <scope>NUCLEOTIDE SEQUENCE [LARGE SCALE GENOMIC DNA]</scope>
    <source>
        <strain evidence="2 3">YC2-7</strain>
    </source>
</reference>
<evidence type="ECO:0000256" key="1">
    <source>
        <dbReference type="ARBA" id="ARBA00005254"/>
    </source>
</evidence>
<dbReference type="Pfam" id="PF00378">
    <property type="entry name" value="ECH_1"/>
    <property type="match status" value="1"/>
</dbReference>
<dbReference type="PANTHER" id="PTHR43684:SF4">
    <property type="entry name" value="ENOYL-COA HYDRATASE_ISOMERASE FAMILY PROTEIN (AFU_ORTHOLOGUE AFUA_1G01890)"/>
    <property type="match status" value="1"/>
</dbReference>
<dbReference type="InterPro" id="IPR014748">
    <property type="entry name" value="Enoyl-CoA_hydra_C"/>
</dbReference>
<reference evidence="2 3" key="1">
    <citation type="submission" date="2019-05" db="EMBL/GenBank/DDBJ databases">
        <authorList>
            <person name="Lee S.D."/>
        </authorList>
    </citation>
    <scope>NUCLEOTIDE SEQUENCE [LARGE SCALE GENOMIC DNA]</scope>
    <source>
        <strain evidence="2 3">YC2-7</strain>
    </source>
</reference>
<dbReference type="SUPFAM" id="SSF52096">
    <property type="entry name" value="ClpP/crotonase"/>
    <property type="match status" value="1"/>
</dbReference>
<name>A0A848KFI6_9NOCA</name>
<dbReference type="InterPro" id="IPR051053">
    <property type="entry name" value="ECH/Chromodomain_protein"/>
</dbReference>
<organism evidence="2 3">
    <name type="scientific">Antrihabitans stalactiti</name>
    <dbReference type="NCBI Taxonomy" id="2584121"/>
    <lineage>
        <taxon>Bacteria</taxon>
        <taxon>Bacillati</taxon>
        <taxon>Actinomycetota</taxon>
        <taxon>Actinomycetes</taxon>
        <taxon>Mycobacteriales</taxon>
        <taxon>Nocardiaceae</taxon>
        <taxon>Antrihabitans</taxon>
    </lineage>
</organism>
<dbReference type="Proteomes" id="UP000535543">
    <property type="component" value="Unassembled WGS sequence"/>
</dbReference>
<evidence type="ECO:0000313" key="3">
    <source>
        <dbReference type="Proteomes" id="UP000535543"/>
    </source>
</evidence>
<dbReference type="Gene3D" id="1.10.12.10">
    <property type="entry name" value="Lyase 2-enoyl-coa Hydratase, Chain A, domain 2"/>
    <property type="match status" value="1"/>
</dbReference>
<keyword evidence="2" id="KW-0456">Lyase</keyword>
<dbReference type="CDD" id="cd06558">
    <property type="entry name" value="crotonase-like"/>
    <property type="match status" value="1"/>
</dbReference>
<dbReference type="NCBIfam" id="NF006109">
    <property type="entry name" value="PRK08260.1"/>
    <property type="match status" value="1"/>
</dbReference>
<dbReference type="Gene3D" id="3.90.226.10">
    <property type="entry name" value="2-enoyl-CoA Hydratase, Chain A, domain 1"/>
    <property type="match status" value="1"/>
</dbReference>
<gene>
    <name evidence="2" type="ORF">FGL95_12705</name>
</gene>
<comment type="caution">
    <text evidence="2">The sequence shown here is derived from an EMBL/GenBank/DDBJ whole genome shotgun (WGS) entry which is preliminary data.</text>
</comment>
<keyword evidence="3" id="KW-1185">Reference proteome</keyword>
<accession>A0A848KFI6</accession>
<dbReference type="EC" id="4.2.1.17" evidence="2"/>
<dbReference type="EMBL" id="VCQU01000004">
    <property type="protein sequence ID" value="NMN95894.1"/>
    <property type="molecule type" value="Genomic_DNA"/>
</dbReference>